<evidence type="ECO:0000313" key="2">
    <source>
        <dbReference type="Proteomes" id="UP001283361"/>
    </source>
</evidence>
<gene>
    <name evidence="1" type="ORF">RRG08_009133</name>
</gene>
<keyword evidence="2" id="KW-1185">Reference proteome</keyword>
<protein>
    <submittedName>
        <fullName evidence="1">Uncharacterized protein</fullName>
    </submittedName>
</protein>
<reference evidence="1" key="1">
    <citation type="journal article" date="2023" name="G3 (Bethesda)">
        <title>A reference genome for the long-term kleptoplast-retaining sea slug Elysia crispata morphotype clarki.</title>
        <authorList>
            <person name="Eastman K.E."/>
            <person name="Pendleton A.L."/>
            <person name="Shaikh M.A."/>
            <person name="Suttiyut T."/>
            <person name="Ogas R."/>
            <person name="Tomko P."/>
            <person name="Gavelis G."/>
            <person name="Widhalm J.R."/>
            <person name="Wisecaver J.H."/>
        </authorList>
    </citation>
    <scope>NUCLEOTIDE SEQUENCE</scope>
    <source>
        <strain evidence="1">ECLA1</strain>
    </source>
</reference>
<organism evidence="1 2">
    <name type="scientific">Elysia crispata</name>
    <name type="common">lettuce slug</name>
    <dbReference type="NCBI Taxonomy" id="231223"/>
    <lineage>
        <taxon>Eukaryota</taxon>
        <taxon>Metazoa</taxon>
        <taxon>Spiralia</taxon>
        <taxon>Lophotrochozoa</taxon>
        <taxon>Mollusca</taxon>
        <taxon>Gastropoda</taxon>
        <taxon>Heterobranchia</taxon>
        <taxon>Euthyneura</taxon>
        <taxon>Panpulmonata</taxon>
        <taxon>Sacoglossa</taxon>
        <taxon>Placobranchoidea</taxon>
        <taxon>Plakobranchidae</taxon>
        <taxon>Elysia</taxon>
    </lineage>
</organism>
<comment type="caution">
    <text evidence="1">The sequence shown here is derived from an EMBL/GenBank/DDBJ whole genome shotgun (WGS) entry which is preliminary data.</text>
</comment>
<evidence type="ECO:0000313" key="1">
    <source>
        <dbReference type="EMBL" id="KAK3752912.1"/>
    </source>
</evidence>
<sequence>MSIHNILKLGASTLQLGEVNEKISALCFGEAFLNYGSFSYIQLFTVSCIYRFSECMSAQVKVRSTLISSDVRKGQLVAGQTDCFTVTRHSSSGSSRAGQLLPQY</sequence>
<dbReference type="EMBL" id="JAWDGP010005734">
    <property type="protein sequence ID" value="KAK3752912.1"/>
    <property type="molecule type" value="Genomic_DNA"/>
</dbReference>
<dbReference type="Proteomes" id="UP001283361">
    <property type="component" value="Unassembled WGS sequence"/>
</dbReference>
<proteinExistence type="predicted"/>
<dbReference type="AlphaFoldDB" id="A0AAE0YPB3"/>
<accession>A0AAE0YPB3</accession>
<name>A0AAE0YPB3_9GAST</name>